<accession>A0A3M3JDH0</accession>
<reference evidence="1 2" key="1">
    <citation type="submission" date="2018-08" db="EMBL/GenBank/DDBJ databases">
        <title>Recombination of ecologically and evolutionarily significant loci maintains genetic cohesion in the Pseudomonas syringae species complex.</title>
        <authorList>
            <person name="Dillon M."/>
            <person name="Thakur S."/>
            <person name="Almeida R.N.D."/>
            <person name="Weir B.S."/>
            <person name="Guttman D.S."/>
        </authorList>
    </citation>
    <scope>NUCLEOTIDE SEQUENCE [LARGE SCALE GENOMIC DNA]</scope>
    <source>
        <strain evidence="1 2">ICMP 12341</strain>
    </source>
</reference>
<dbReference type="Proteomes" id="UP000271468">
    <property type="component" value="Unassembled WGS sequence"/>
</dbReference>
<gene>
    <name evidence="1" type="ORF">ALQ65_200283</name>
</gene>
<name>A0A3M3JDH0_9PSED</name>
<organism evidence="1 2">
    <name type="scientific">Pseudomonas syringae pv. coriandricola</name>
    <dbReference type="NCBI Taxonomy" id="264453"/>
    <lineage>
        <taxon>Bacteria</taxon>
        <taxon>Pseudomonadati</taxon>
        <taxon>Pseudomonadota</taxon>
        <taxon>Gammaproteobacteria</taxon>
        <taxon>Pseudomonadales</taxon>
        <taxon>Pseudomonadaceae</taxon>
        <taxon>Pseudomonas</taxon>
    </lineage>
</organism>
<comment type="caution">
    <text evidence="1">The sequence shown here is derived from an EMBL/GenBank/DDBJ whole genome shotgun (WGS) entry which is preliminary data.</text>
</comment>
<evidence type="ECO:0000313" key="1">
    <source>
        <dbReference type="EMBL" id="RMN08830.1"/>
    </source>
</evidence>
<dbReference type="AlphaFoldDB" id="A0A3M3JDH0"/>
<evidence type="ECO:0000313" key="2">
    <source>
        <dbReference type="Proteomes" id="UP000271468"/>
    </source>
</evidence>
<sequence>MVLVARSSRIWYRENCIAPVPDLSITSIMRGGTISVVQVPVPASVLVPNHLLYRAVMVPLTRSGASPG</sequence>
<dbReference type="EMBL" id="RBOV01000308">
    <property type="protein sequence ID" value="RMN08830.1"/>
    <property type="molecule type" value="Genomic_DNA"/>
</dbReference>
<protein>
    <submittedName>
        <fullName evidence="1">Uncharacterized protein</fullName>
    </submittedName>
</protein>
<proteinExistence type="predicted"/>